<dbReference type="SUPFAM" id="SSF100950">
    <property type="entry name" value="NagB/RpiA/CoA transferase-like"/>
    <property type="match status" value="1"/>
</dbReference>
<organism evidence="5">
    <name type="scientific">hydrothermal vent metagenome</name>
    <dbReference type="NCBI Taxonomy" id="652676"/>
    <lineage>
        <taxon>unclassified sequences</taxon>
        <taxon>metagenomes</taxon>
        <taxon>ecological metagenomes</taxon>
    </lineage>
</organism>
<dbReference type="EMBL" id="UOFE01000049">
    <property type="protein sequence ID" value="VAW55651.1"/>
    <property type="molecule type" value="Genomic_DNA"/>
</dbReference>
<dbReference type="EC" id="6.3.3.2" evidence="5"/>
<dbReference type="PIRSF" id="PIRSF006806">
    <property type="entry name" value="FTHF_cligase"/>
    <property type="match status" value="1"/>
</dbReference>
<evidence type="ECO:0000256" key="1">
    <source>
        <dbReference type="ARBA" id="ARBA00010638"/>
    </source>
</evidence>
<proteinExistence type="inferred from homology"/>
<feature type="region of interest" description="Disordered" evidence="4">
    <location>
        <begin position="1"/>
        <end position="33"/>
    </location>
</feature>
<dbReference type="InterPro" id="IPR024185">
    <property type="entry name" value="FTHF_cligase-like_sf"/>
</dbReference>
<accession>A0A3B0WK04</accession>
<sequence>MPDDSIPDNQSNANIRQSRRQLRRQLTDRTQREHSQLLCQNTVKLKHYRNARHIALYLANDGEIDPSALIDHARFLGKEIYLPILSPLKNSLYFAPFESESKLKLNRFNILEPECHSSKWKTAGQLDLLLLPLVAFDEQGNRMGMGGGFYDRTLAYRRHRQYWKKPVLVGLAHEIQKVDKLDAQNWDIPLNFIITEKQTYKT</sequence>
<gene>
    <name evidence="5" type="ORF">MNBD_GAMMA05-2212</name>
</gene>
<dbReference type="PANTHER" id="PTHR23407">
    <property type="entry name" value="ATPASE INHIBITOR/5-FORMYLTETRAHYDROFOLATE CYCLO-LIGASE"/>
    <property type="match status" value="1"/>
</dbReference>
<dbReference type="Gene3D" id="3.40.50.10420">
    <property type="entry name" value="NagB/RpiA/CoA transferase-like"/>
    <property type="match status" value="1"/>
</dbReference>
<protein>
    <submittedName>
        <fullName evidence="5">5-formyltetrahydrofolate cyclo-ligase</fullName>
        <ecNumber evidence="5">6.3.3.2</ecNumber>
    </submittedName>
</protein>
<dbReference type="InterPro" id="IPR037171">
    <property type="entry name" value="NagB/RpiA_transferase-like"/>
</dbReference>
<evidence type="ECO:0000256" key="4">
    <source>
        <dbReference type="SAM" id="MobiDB-lite"/>
    </source>
</evidence>
<reference evidence="5" key="1">
    <citation type="submission" date="2018-06" db="EMBL/GenBank/DDBJ databases">
        <authorList>
            <person name="Zhirakovskaya E."/>
        </authorList>
    </citation>
    <scope>NUCLEOTIDE SEQUENCE</scope>
</reference>
<dbReference type="NCBIfam" id="TIGR02727">
    <property type="entry name" value="MTHFS_bact"/>
    <property type="match status" value="1"/>
</dbReference>
<dbReference type="GO" id="GO:0030272">
    <property type="term" value="F:5-formyltetrahydrofolate cyclo-ligase activity"/>
    <property type="evidence" value="ECO:0007669"/>
    <property type="project" value="UniProtKB-EC"/>
</dbReference>
<dbReference type="GO" id="GO:0009396">
    <property type="term" value="P:folic acid-containing compound biosynthetic process"/>
    <property type="evidence" value="ECO:0007669"/>
    <property type="project" value="TreeGrafter"/>
</dbReference>
<evidence type="ECO:0000256" key="3">
    <source>
        <dbReference type="ARBA" id="ARBA00022840"/>
    </source>
</evidence>
<dbReference type="Pfam" id="PF01812">
    <property type="entry name" value="5-FTHF_cyc-lig"/>
    <property type="match status" value="1"/>
</dbReference>
<dbReference type="GO" id="GO:0035999">
    <property type="term" value="P:tetrahydrofolate interconversion"/>
    <property type="evidence" value="ECO:0007669"/>
    <property type="project" value="TreeGrafter"/>
</dbReference>
<dbReference type="InterPro" id="IPR002698">
    <property type="entry name" value="FTHF_cligase"/>
</dbReference>
<dbReference type="PANTHER" id="PTHR23407:SF1">
    <property type="entry name" value="5-FORMYLTETRAHYDROFOLATE CYCLO-LIGASE"/>
    <property type="match status" value="1"/>
</dbReference>
<name>A0A3B0WK04_9ZZZZ</name>
<keyword evidence="5" id="KW-0436">Ligase</keyword>
<dbReference type="AlphaFoldDB" id="A0A3B0WK04"/>
<evidence type="ECO:0000313" key="5">
    <source>
        <dbReference type="EMBL" id="VAW55651.1"/>
    </source>
</evidence>
<evidence type="ECO:0000256" key="2">
    <source>
        <dbReference type="ARBA" id="ARBA00022741"/>
    </source>
</evidence>
<dbReference type="GO" id="GO:0005524">
    <property type="term" value="F:ATP binding"/>
    <property type="evidence" value="ECO:0007669"/>
    <property type="project" value="UniProtKB-KW"/>
</dbReference>
<comment type="similarity">
    <text evidence="1">Belongs to the 5-formyltetrahydrofolate cyclo-ligase family.</text>
</comment>
<keyword evidence="2" id="KW-0547">Nucleotide-binding</keyword>
<keyword evidence="3" id="KW-0067">ATP-binding</keyword>